<reference evidence="1" key="1">
    <citation type="submission" date="2021-01" db="EMBL/GenBank/DDBJ databases">
        <title>Whole genome shotgun sequence of Planobispora rosea NBRC 15558.</title>
        <authorList>
            <person name="Komaki H."/>
            <person name="Tamura T."/>
        </authorList>
    </citation>
    <scope>NUCLEOTIDE SEQUENCE</scope>
    <source>
        <strain evidence="1">NBRC 15558</strain>
    </source>
</reference>
<dbReference type="Proteomes" id="UP000655044">
    <property type="component" value="Unassembled WGS sequence"/>
</dbReference>
<dbReference type="OrthoDB" id="5193907at2"/>
<comment type="caution">
    <text evidence="1">The sequence shown here is derived from an EMBL/GenBank/DDBJ whole genome shotgun (WGS) entry which is preliminary data.</text>
</comment>
<keyword evidence="2" id="KW-1185">Reference proteome</keyword>
<evidence type="ECO:0000313" key="1">
    <source>
        <dbReference type="EMBL" id="GIH88033.1"/>
    </source>
</evidence>
<dbReference type="EMBL" id="BOOI01000072">
    <property type="protein sequence ID" value="GIH88033.1"/>
    <property type="molecule type" value="Genomic_DNA"/>
</dbReference>
<gene>
    <name evidence="1" type="ORF">Pro02_64410</name>
</gene>
<dbReference type="RefSeq" id="WP_068921420.1">
    <property type="nucleotide sequence ID" value="NZ_BMQP01000048.1"/>
</dbReference>
<evidence type="ECO:0008006" key="3">
    <source>
        <dbReference type="Google" id="ProtNLM"/>
    </source>
</evidence>
<organism evidence="1 2">
    <name type="scientific">Planobispora rosea</name>
    <dbReference type="NCBI Taxonomy" id="35762"/>
    <lineage>
        <taxon>Bacteria</taxon>
        <taxon>Bacillati</taxon>
        <taxon>Actinomycetota</taxon>
        <taxon>Actinomycetes</taxon>
        <taxon>Streptosporangiales</taxon>
        <taxon>Streptosporangiaceae</taxon>
        <taxon>Planobispora</taxon>
    </lineage>
</organism>
<protein>
    <recommendedName>
        <fullName evidence="3">Ribbon-helix-helix protein CopG domain-containing protein</fullName>
    </recommendedName>
</protein>
<dbReference type="AlphaFoldDB" id="A0A8J3SE23"/>
<evidence type="ECO:0000313" key="2">
    <source>
        <dbReference type="Proteomes" id="UP000655044"/>
    </source>
</evidence>
<sequence>MAVRKVSVSLPEEVLEAIGAAAEREGLSVSAWLARSAAHSIRIEAGLAAIAEWEREHGAFTAAELTEAAAELAELDARMLGGIRQDRLAG</sequence>
<proteinExistence type="predicted"/>
<accession>A0A8J3SE23</accession>
<name>A0A8J3SE23_PLARO</name>